<dbReference type="PANTHER" id="PTHR28620:SF1">
    <property type="entry name" value="CENP-V_GFA DOMAIN-CONTAINING PROTEIN"/>
    <property type="match status" value="1"/>
</dbReference>
<evidence type="ECO:0000259" key="4">
    <source>
        <dbReference type="PROSITE" id="PS51891"/>
    </source>
</evidence>
<comment type="similarity">
    <text evidence="1">Belongs to the Gfa family.</text>
</comment>
<dbReference type="InterPro" id="IPR052355">
    <property type="entry name" value="CENP-V-like"/>
</dbReference>
<keyword evidence="2" id="KW-0479">Metal-binding</keyword>
<evidence type="ECO:0000313" key="5">
    <source>
        <dbReference type="EMBL" id="MBJ3763906.1"/>
    </source>
</evidence>
<evidence type="ECO:0000256" key="2">
    <source>
        <dbReference type="ARBA" id="ARBA00022723"/>
    </source>
</evidence>
<accession>A0A934MEX6</accession>
<dbReference type="SUPFAM" id="SSF51316">
    <property type="entry name" value="Mss4-like"/>
    <property type="match status" value="1"/>
</dbReference>
<name>A0A934MEX6_9RHOB</name>
<keyword evidence="3" id="KW-0862">Zinc</keyword>
<dbReference type="RefSeq" id="WP_198917079.1">
    <property type="nucleotide sequence ID" value="NZ_JAEKPD010000015.1"/>
</dbReference>
<dbReference type="EMBL" id="JAEKPD010000015">
    <property type="protein sequence ID" value="MBJ3763906.1"/>
    <property type="molecule type" value="Genomic_DNA"/>
</dbReference>
<proteinExistence type="inferred from homology"/>
<comment type="caution">
    <text evidence="5">The sequence shown here is derived from an EMBL/GenBank/DDBJ whole genome shotgun (WGS) entry which is preliminary data.</text>
</comment>
<dbReference type="Proteomes" id="UP000642488">
    <property type="component" value="Unassembled WGS sequence"/>
</dbReference>
<evidence type="ECO:0000313" key="6">
    <source>
        <dbReference type="Proteomes" id="UP000642488"/>
    </source>
</evidence>
<evidence type="ECO:0000256" key="1">
    <source>
        <dbReference type="ARBA" id="ARBA00005495"/>
    </source>
</evidence>
<dbReference type="InterPro" id="IPR011057">
    <property type="entry name" value="Mss4-like_sf"/>
</dbReference>
<gene>
    <name evidence="5" type="ORF">ILP92_14230</name>
</gene>
<dbReference type="AlphaFoldDB" id="A0A934MEX6"/>
<dbReference type="PROSITE" id="PS51891">
    <property type="entry name" value="CENP_V_GFA"/>
    <property type="match status" value="1"/>
</dbReference>
<dbReference type="Gene3D" id="2.170.150.70">
    <property type="match status" value="1"/>
</dbReference>
<protein>
    <submittedName>
        <fullName evidence="5">GFA family protein</fullName>
    </submittedName>
</protein>
<dbReference type="GO" id="GO:0016846">
    <property type="term" value="F:carbon-sulfur lyase activity"/>
    <property type="evidence" value="ECO:0007669"/>
    <property type="project" value="InterPro"/>
</dbReference>
<dbReference type="InterPro" id="IPR006913">
    <property type="entry name" value="CENP-V/GFA"/>
</dbReference>
<keyword evidence="6" id="KW-1185">Reference proteome</keyword>
<reference evidence="5" key="1">
    <citation type="submission" date="2020-12" db="EMBL/GenBank/DDBJ databases">
        <title>Bacterial taxonomy.</title>
        <authorList>
            <person name="Pan X."/>
        </authorList>
    </citation>
    <scope>NUCLEOTIDE SEQUENCE</scope>
    <source>
        <strain evidence="5">KCTC 52957</strain>
    </source>
</reference>
<dbReference type="Pfam" id="PF04828">
    <property type="entry name" value="GFA"/>
    <property type="match status" value="1"/>
</dbReference>
<evidence type="ECO:0000256" key="3">
    <source>
        <dbReference type="ARBA" id="ARBA00022833"/>
    </source>
</evidence>
<dbReference type="GO" id="GO:0046872">
    <property type="term" value="F:metal ion binding"/>
    <property type="evidence" value="ECO:0007669"/>
    <property type="project" value="UniProtKB-KW"/>
</dbReference>
<feature type="domain" description="CENP-V/GFA" evidence="4">
    <location>
        <begin position="3"/>
        <end position="108"/>
    </location>
</feature>
<organism evidence="5 6">
    <name type="scientific">Palleronia pontilimi</name>
    <dbReference type="NCBI Taxonomy" id="1964209"/>
    <lineage>
        <taxon>Bacteria</taxon>
        <taxon>Pseudomonadati</taxon>
        <taxon>Pseudomonadota</taxon>
        <taxon>Alphaproteobacteria</taxon>
        <taxon>Rhodobacterales</taxon>
        <taxon>Roseobacteraceae</taxon>
        <taxon>Palleronia</taxon>
    </lineage>
</organism>
<sequence length="135" mass="14771">MTLNAAFHCGAVRFTVTLSDGVNTARRCDCSLCAMRGAVAISAPLDGITIQQGEDNLTLYSFNTHVAQHYFCKTCGIYTHHKRRSNPTEYGVNIACLDGFDPFLPAVDVLDGLNHPQDGQAMHRRGVLRFEADAP</sequence>
<dbReference type="PANTHER" id="PTHR28620">
    <property type="entry name" value="CENTROMERE PROTEIN V"/>
    <property type="match status" value="1"/>
</dbReference>